<evidence type="ECO:0000256" key="1">
    <source>
        <dbReference type="SAM" id="SignalP"/>
    </source>
</evidence>
<reference evidence="2 3" key="1">
    <citation type="submission" date="2018-09" db="EMBL/GenBank/DDBJ databases">
        <title>Genomic investigation of the strawberry pathogen Phytophthora fragariae indicates pathogenicity is determined by transcriptional variation in three key races.</title>
        <authorList>
            <person name="Adams T.M."/>
            <person name="Armitage A.D."/>
            <person name="Sobczyk M.K."/>
            <person name="Bates H.J."/>
            <person name="Dunwell J.M."/>
            <person name="Nellist C.F."/>
            <person name="Harrison R.J."/>
        </authorList>
    </citation>
    <scope>NUCLEOTIDE SEQUENCE [LARGE SCALE GENOMIC DNA]</scope>
    <source>
        <strain evidence="2 3">NOV-77</strain>
    </source>
</reference>
<sequence length="53" mass="6153">MSGYGVFWCFLWQLVAFGPRIIPTIPVKPPPYVRYTYLKVHFDHCQVVPTQVG</sequence>
<name>A0A6G0RJX3_9STRA</name>
<organism evidence="2 3">
    <name type="scientific">Phytophthora fragariae</name>
    <dbReference type="NCBI Taxonomy" id="53985"/>
    <lineage>
        <taxon>Eukaryota</taxon>
        <taxon>Sar</taxon>
        <taxon>Stramenopiles</taxon>
        <taxon>Oomycota</taxon>
        <taxon>Peronosporomycetes</taxon>
        <taxon>Peronosporales</taxon>
        <taxon>Peronosporaceae</taxon>
        <taxon>Phytophthora</taxon>
    </lineage>
</organism>
<dbReference type="AlphaFoldDB" id="A0A6G0RJX3"/>
<gene>
    <name evidence="2" type="ORF">PF008_g13486</name>
</gene>
<dbReference type="Proteomes" id="UP000486351">
    <property type="component" value="Unassembled WGS sequence"/>
</dbReference>
<feature type="signal peptide" evidence="1">
    <location>
        <begin position="1"/>
        <end position="16"/>
    </location>
</feature>
<dbReference type="EMBL" id="QXFY01000796">
    <property type="protein sequence ID" value="KAE9335452.1"/>
    <property type="molecule type" value="Genomic_DNA"/>
</dbReference>
<protein>
    <submittedName>
        <fullName evidence="2">Uncharacterized protein</fullName>
    </submittedName>
</protein>
<keyword evidence="1" id="KW-0732">Signal</keyword>
<feature type="chain" id="PRO_5026145821" evidence="1">
    <location>
        <begin position="17"/>
        <end position="53"/>
    </location>
</feature>
<accession>A0A6G0RJX3</accession>
<proteinExistence type="predicted"/>
<evidence type="ECO:0000313" key="3">
    <source>
        <dbReference type="Proteomes" id="UP000486351"/>
    </source>
</evidence>
<comment type="caution">
    <text evidence="2">The sequence shown here is derived from an EMBL/GenBank/DDBJ whole genome shotgun (WGS) entry which is preliminary data.</text>
</comment>
<evidence type="ECO:0000313" key="2">
    <source>
        <dbReference type="EMBL" id="KAE9335452.1"/>
    </source>
</evidence>